<feature type="compositionally biased region" description="Polar residues" evidence="1">
    <location>
        <begin position="43"/>
        <end position="52"/>
    </location>
</feature>
<proteinExistence type="predicted"/>
<keyword evidence="2" id="KW-0812">Transmembrane</keyword>
<name>A0ABW1UMJ1_9LACO</name>
<keyword evidence="2" id="KW-0472">Membrane</keyword>
<feature type="compositionally biased region" description="Basic and acidic residues" evidence="1">
    <location>
        <begin position="7"/>
        <end position="40"/>
    </location>
</feature>
<organism evidence="3 4">
    <name type="scientific">Lapidilactobacillus achengensis</name>
    <dbReference type="NCBI Taxonomy" id="2486000"/>
    <lineage>
        <taxon>Bacteria</taxon>
        <taxon>Bacillati</taxon>
        <taxon>Bacillota</taxon>
        <taxon>Bacilli</taxon>
        <taxon>Lactobacillales</taxon>
        <taxon>Lactobacillaceae</taxon>
        <taxon>Lapidilactobacillus</taxon>
    </lineage>
</organism>
<dbReference type="EMBL" id="JBHSSM010000005">
    <property type="protein sequence ID" value="MFC6314251.1"/>
    <property type="molecule type" value="Genomic_DNA"/>
</dbReference>
<sequence>MRRQRQLGREETYHEPADIVYHDRQEDYHDGDTWHEDVRVSSHPHQTQTGSKQGVFVESESSITAGSGIAEPESEQAETDQPESEQAETDQPESEQPEVDIPNAKSERIGMISAAIGVIMTIIIIFKFFWSVISKYIELFGPLF</sequence>
<feature type="transmembrane region" description="Helical" evidence="2">
    <location>
        <begin position="111"/>
        <end position="133"/>
    </location>
</feature>
<evidence type="ECO:0000256" key="1">
    <source>
        <dbReference type="SAM" id="MobiDB-lite"/>
    </source>
</evidence>
<reference evidence="4" key="1">
    <citation type="journal article" date="2019" name="Int. J. Syst. Evol. Microbiol.">
        <title>The Global Catalogue of Microorganisms (GCM) 10K type strain sequencing project: providing services to taxonomists for standard genome sequencing and annotation.</title>
        <authorList>
            <consortium name="The Broad Institute Genomics Platform"/>
            <consortium name="The Broad Institute Genome Sequencing Center for Infectious Disease"/>
            <person name="Wu L."/>
            <person name="Ma J."/>
        </authorList>
    </citation>
    <scope>NUCLEOTIDE SEQUENCE [LARGE SCALE GENOMIC DNA]</scope>
    <source>
        <strain evidence="4">CCM 8897</strain>
    </source>
</reference>
<evidence type="ECO:0000313" key="4">
    <source>
        <dbReference type="Proteomes" id="UP001596310"/>
    </source>
</evidence>
<evidence type="ECO:0000313" key="3">
    <source>
        <dbReference type="EMBL" id="MFC6314251.1"/>
    </source>
</evidence>
<dbReference type="RefSeq" id="WP_125596676.1">
    <property type="nucleotide sequence ID" value="NZ_JBHSSM010000005.1"/>
</dbReference>
<feature type="region of interest" description="Disordered" evidence="1">
    <location>
        <begin position="1"/>
        <end position="105"/>
    </location>
</feature>
<accession>A0ABW1UMJ1</accession>
<evidence type="ECO:0000256" key="2">
    <source>
        <dbReference type="SAM" id="Phobius"/>
    </source>
</evidence>
<keyword evidence="2" id="KW-1133">Transmembrane helix</keyword>
<keyword evidence="4" id="KW-1185">Reference proteome</keyword>
<comment type="caution">
    <text evidence="3">The sequence shown here is derived from an EMBL/GenBank/DDBJ whole genome shotgun (WGS) entry which is preliminary data.</text>
</comment>
<feature type="compositionally biased region" description="Acidic residues" evidence="1">
    <location>
        <begin position="72"/>
        <end position="98"/>
    </location>
</feature>
<gene>
    <name evidence="3" type="ORF">ACFQHW_01525</name>
</gene>
<dbReference type="Proteomes" id="UP001596310">
    <property type="component" value="Unassembled WGS sequence"/>
</dbReference>
<protein>
    <submittedName>
        <fullName evidence="3">Uncharacterized protein</fullName>
    </submittedName>
</protein>